<keyword evidence="3 7" id="KW-0720">Serine protease</keyword>
<dbReference type="PROSITE" id="PS50240">
    <property type="entry name" value="TRYPSIN_DOM"/>
    <property type="match status" value="1"/>
</dbReference>
<dbReference type="PANTHER" id="PTHR24252:SF17">
    <property type="entry name" value="SUPPRESSOR OF TUMORIGENICITY 14 PROTEIN HOMOLOG-RELATED"/>
    <property type="match status" value="1"/>
</dbReference>
<dbReference type="InterPro" id="IPR001314">
    <property type="entry name" value="Peptidase_S1A"/>
</dbReference>
<keyword evidence="2 7" id="KW-0378">Hydrolase</keyword>
<feature type="disulfide bond" evidence="6">
    <location>
        <begin position="133"/>
        <end position="194"/>
    </location>
</feature>
<dbReference type="CDD" id="cd00112">
    <property type="entry name" value="LDLa"/>
    <property type="match status" value="1"/>
</dbReference>
<gene>
    <name evidence="11" type="ORF">ACEWY4_010063</name>
</gene>
<dbReference type="InterPro" id="IPR018114">
    <property type="entry name" value="TRYPSIN_HIS"/>
</dbReference>
<dbReference type="PROSITE" id="PS00135">
    <property type="entry name" value="TRYPSIN_SER"/>
    <property type="match status" value="1"/>
</dbReference>
<keyword evidence="8" id="KW-0472">Membrane</keyword>
<dbReference type="PROSITE" id="PS50287">
    <property type="entry name" value="SRCR_2"/>
    <property type="match status" value="1"/>
</dbReference>
<dbReference type="InterPro" id="IPR001190">
    <property type="entry name" value="SRCR"/>
</dbReference>
<dbReference type="CDD" id="cd00190">
    <property type="entry name" value="Tryp_SPc"/>
    <property type="match status" value="1"/>
</dbReference>
<dbReference type="GO" id="GO:0008236">
    <property type="term" value="F:serine-type peptidase activity"/>
    <property type="evidence" value="ECO:0007669"/>
    <property type="project" value="UniProtKB-KW"/>
</dbReference>
<evidence type="ECO:0000259" key="9">
    <source>
        <dbReference type="PROSITE" id="PS50240"/>
    </source>
</evidence>
<dbReference type="InterPro" id="IPR033116">
    <property type="entry name" value="TRYPSIN_SER"/>
</dbReference>
<dbReference type="Gene3D" id="2.40.10.10">
    <property type="entry name" value="Trypsin-like serine proteases"/>
    <property type="match status" value="2"/>
</dbReference>
<accession>A0ABD1K8B1</accession>
<dbReference type="InterPro" id="IPR002172">
    <property type="entry name" value="LDrepeatLR_classA_rpt"/>
</dbReference>
<keyword evidence="1 7" id="KW-0645">Protease</keyword>
<organism evidence="11 12">
    <name type="scientific">Coilia grayii</name>
    <name type="common">Gray's grenadier anchovy</name>
    <dbReference type="NCBI Taxonomy" id="363190"/>
    <lineage>
        <taxon>Eukaryota</taxon>
        <taxon>Metazoa</taxon>
        <taxon>Chordata</taxon>
        <taxon>Craniata</taxon>
        <taxon>Vertebrata</taxon>
        <taxon>Euteleostomi</taxon>
        <taxon>Actinopterygii</taxon>
        <taxon>Neopterygii</taxon>
        <taxon>Teleostei</taxon>
        <taxon>Clupei</taxon>
        <taxon>Clupeiformes</taxon>
        <taxon>Clupeoidei</taxon>
        <taxon>Engraulidae</taxon>
        <taxon>Coilinae</taxon>
        <taxon>Coilia</taxon>
    </lineage>
</organism>
<dbReference type="Pfam" id="PF15494">
    <property type="entry name" value="SRCR_2"/>
    <property type="match status" value="1"/>
</dbReference>
<comment type="caution">
    <text evidence="6">Lacks conserved residue(s) required for the propagation of feature annotation.</text>
</comment>
<dbReference type="Proteomes" id="UP001591681">
    <property type="component" value="Unassembled WGS sequence"/>
</dbReference>
<feature type="transmembrane region" description="Helical" evidence="8">
    <location>
        <begin position="24"/>
        <end position="47"/>
    </location>
</feature>
<dbReference type="InterPro" id="IPR043504">
    <property type="entry name" value="Peptidase_S1_PA_chymotrypsin"/>
</dbReference>
<evidence type="ECO:0000313" key="12">
    <source>
        <dbReference type="Proteomes" id="UP001591681"/>
    </source>
</evidence>
<evidence type="ECO:0000256" key="6">
    <source>
        <dbReference type="PROSITE-ProRule" id="PRU00196"/>
    </source>
</evidence>
<dbReference type="SMART" id="SM00020">
    <property type="entry name" value="Tryp_SPc"/>
    <property type="match status" value="1"/>
</dbReference>
<dbReference type="SUPFAM" id="SSF57424">
    <property type="entry name" value="LDL receptor-like module"/>
    <property type="match status" value="1"/>
</dbReference>
<evidence type="ECO:0000259" key="10">
    <source>
        <dbReference type="PROSITE" id="PS50287"/>
    </source>
</evidence>
<feature type="domain" description="Peptidase S1" evidence="9">
    <location>
        <begin position="206"/>
        <end position="435"/>
    </location>
</feature>
<dbReference type="InterPro" id="IPR036772">
    <property type="entry name" value="SRCR-like_dom_sf"/>
</dbReference>
<keyword evidence="8" id="KW-0812">Transmembrane</keyword>
<dbReference type="InterPro" id="IPR009003">
    <property type="entry name" value="Peptidase_S1_PA"/>
</dbReference>
<dbReference type="SUPFAM" id="SSF56487">
    <property type="entry name" value="SRCR-like"/>
    <property type="match status" value="1"/>
</dbReference>
<sequence length="456" mass="50367">MGMHTHRRRMLTFRESQRRSKVKLVASIVACVLLILGVLVVAAYFLVERLTADNYFFCHHTLVFIPMKATCDGKADCRHGEDEAYCVTNATSNATFPVRLVSDSLVLQVYSAGSGWRYVCAENWMWQHTQSTCRQLGYTESPRSVRVPVYSLPSYLPKSFSGVQAQYYSQETHVHPGVTPQESCSSGSVISLSCSDCGFALGEDRIVGGSSTSIEEWPWQASLQWKGQHRCGGSLISLRWVITAAHCFTRQTKEVDHWRVVLGRTEMGSSGAAALDSIIIHSSYKHASNDYDIALLHLSKPVQTGDSVRPVCLPPYHLPLRTGDPLVVTGWGLLQENGELASVLQKATVPLIDRKSCSQPSVYSTLITPRMLCAGYMEGQVDSCQGDSGGPLVYLTSHWQLVGVVSWGVGCARNNRPGVYTNISTVLEWIHTVTQVRAGLRGCGWWYPVLLSVQLC</sequence>
<protein>
    <recommendedName>
        <fullName evidence="13">Transmembrane protease serine 4</fullName>
    </recommendedName>
</protein>
<dbReference type="SMART" id="SM00202">
    <property type="entry name" value="SR"/>
    <property type="match status" value="1"/>
</dbReference>
<feature type="domain" description="SRCR" evidence="10">
    <location>
        <begin position="98"/>
        <end position="195"/>
    </location>
</feature>
<comment type="caution">
    <text evidence="11">The sequence shown here is derived from an EMBL/GenBank/DDBJ whole genome shotgun (WGS) entry which is preliminary data.</text>
</comment>
<feature type="disulfide bond" evidence="6">
    <location>
        <begin position="120"/>
        <end position="184"/>
    </location>
</feature>
<dbReference type="Pfam" id="PF00089">
    <property type="entry name" value="Trypsin"/>
    <property type="match status" value="1"/>
</dbReference>
<keyword evidence="4 6" id="KW-1015">Disulfide bond</keyword>
<evidence type="ECO:0000256" key="8">
    <source>
        <dbReference type="SAM" id="Phobius"/>
    </source>
</evidence>
<reference evidence="11 12" key="1">
    <citation type="submission" date="2024-09" db="EMBL/GenBank/DDBJ databases">
        <title>A chromosome-level genome assembly of Gray's grenadier anchovy, Coilia grayii.</title>
        <authorList>
            <person name="Fu Z."/>
        </authorList>
    </citation>
    <scope>NUCLEOTIDE SEQUENCE [LARGE SCALE GENOMIC DNA]</scope>
    <source>
        <strain evidence="11">G4</strain>
        <tissue evidence="11">Muscle</tissue>
    </source>
</reference>
<dbReference type="PRINTS" id="PR00722">
    <property type="entry name" value="CHYMOTRYPSIN"/>
</dbReference>
<keyword evidence="5" id="KW-0325">Glycoprotein</keyword>
<dbReference type="Gene3D" id="4.10.400.10">
    <property type="entry name" value="Low-density Lipoprotein Receptor"/>
    <property type="match status" value="1"/>
</dbReference>
<evidence type="ECO:0000256" key="3">
    <source>
        <dbReference type="ARBA" id="ARBA00022825"/>
    </source>
</evidence>
<evidence type="ECO:0000313" key="11">
    <source>
        <dbReference type="EMBL" id="KAL2095344.1"/>
    </source>
</evidence>
<evidence type="ECO:0000256" key="4">
    <source>
        <dbReference type="ARBA" id="ARBA00023157"/>
    </source>
</evidence>
<name>A0ABD1K8B1_9TELE</name>
<dbReference type="InterPro" id="IPR036055">
    <property type="entry name" value="LDL_receptor-like_sf"/>
</dbReference>
<dbReference type="FunFam" id="2.40.10.10:FF:000003">
    <property type="entry name" value="Transmembrane serine protease 3"/>
    <property type="match status" value="1"/>
</dbReference>
<evidence type="ECO:0000256" key="5">
    <source>
        <dbReference type="ARBA" id="ARBA00023180"/>
    </source>
</evidence>
<dbReference type="EMBL" id="JBHFQA010000008">
    <property type="protein sequence ID" value="KAL2095344.1"/>
    <property type="molecule type" value="Genomic_DNA"/>
</dbReference>
<dbReference type="GO" id="GO:0006508">
    <property type="term" value="P:proteolysis"/>
    <property type="evidence" value="ECO:0007669"/>
    <property type="project" value="UniProtKB-KW"/>
</dbReference>
<dbReference type="SUPFAM" id="SSF50494">
    <property type="entry name" value="Trypsin-like serine proteases"/>
    <property type="match status" value="1"/>
</dbReference>
<evidence type="ECO:0000256" key="7">
    <source>
        <dbReference type="RuleBase" id="RU363034"/>
    </source>
</evidence>
<evidence type="ECO:0008006" key="13">
    <source>
        <dbReference type="Google" id="ProtNLM"/>
    </source>
</evidence>
<keyword evidence="12" id="KW-1185">Reference proteome</keyword>
<dbReference type="PANTHER" id="PTHR24252">
    <property type="entry name" value="ACROSIN-RELATED"/>
    <property type="match status" value="1"/>
</dbReference>
<evidence type="ECO:0000256" key="1">
    <source>
        <dbReference type="ARBA" id="ARBA00022670"/>
    </source>
</evidence>
<dbReference type="InterPro" id="IPR001254">
    <property type="entry name" value="Trypsin_dom"/>
</dbReference>
<keyword evidence="8" id="KW-1133">Transmembrane helix</keyword>
<dbReference type="Pfam" id="PF00057">
    <property type="entry name" value="Ldl_recept_a"/>
    <property type="match status" value="1"/>
</dbReference>
<proteinExistence type="predicted"/>
<dbReference type="Gene3D" id="3.10.250.10">
    <property type="entry name" value="SRCR-like domain"/>
    <property type="match status" value="1"/>
</dbReference>
<evidence type="ECO:0000256" key="2">
    <source>
        <dbReference type="ARBA" id="ARBA00022801"/>
    </source>
</evidence>
<dbReference type="AlphaFoldDB" id="A0ABD1K8B1"/>
<dbReference type="PROSITE" id="PS00134">
    <property type="entry name" value="TRYPSIN_HIS"/>
    <property type="match status" value="1"/>
</dbReference>